<keyword evidence="1" id="KW-0479">Metal-binding</keyword>
<dbReference type="PROSITE" id="PS00126">
    <property type="entry name" value="PDEASE_I_1"/>
    <property type="match status" value="1"/>
</dbReference>
<evidence type="ECO:0000256" key="1">
    <source>
        <dbReference type="RuleBase" id="RU363067"/>
    </source>
</evidence>
<feature type="transmembrane region" description="Helical" evidence="2">
    <location>
        <begin position="38"/>
        <end position="66"/>
    </location>
</feature>
<dbReference type="AlphaFoldDB" id="A0A8S1P7J6"/>
<evidence type="ECO:0000259" key="3">
    <source>
        <dbReference type="PROSITE" id="PS51845"/>
    </source>
</evidence>
<accession>A0A8S1P7J6</accession>
<dbReference type="InterPro" id="IPR002073">
    <property type="entry name" value="PDEase_catalytic_dom"/>
</dbReference>
<comment type="cofactor">
    <cofactor evidence="1">
        <name>a divalent metal cation</name>
        <dbReference type="ChEBI" id="CHEBI:60240"/>
    </cofactor>
    <text evidence="1">Binds 2 divalent metal cations per subunit. Site 1 may preferentially bind zinc ions, while site 2 has a preference for magnesium and/or manganese ions.</text>
</comment>
<dbReference type="Pfam" id="PF00233">
    <property type="entry name" value="PDEase_I"/>
    <property type="match status" value="1"/>
</dbReference>
<dbReference type="Proteomes" id="UP000688137">
    <property type="component" value="Unassembled WGS sequence"/>
</dbReference>
<dbReference type="GO" id="GO:0046872">
    <property type="term" value="F:metal ion binding"/>
    <property type="evidence" value="ECO:0007669"/>
    <property type="project" value="UniProtKB-KW"/>
</dbReference>
<name>A0A8S1P7J6_PARPR</name>
<dbReference type="PROSITE" id="PS51845">
    <property type="entry name" value="PDEASE_I_2"/>
    <property type="match status" value="1"/>
</dbReference>
<dbReference type="CDD" id="cd00077">
    <property type="entry name" value="HDc"/>
    <property type="match status" value="1"/>
</dbReference>
<comment type="caution">
    <text evidence="4">The sequence shown here is derived from an EMBL/GenBank/DDBJ whole genome shotgun (WGS) entry which is preliminary data.</text>
</comment>
<evidence type="ECO:0000313" key="4">
    <source>
        <dbReference type="EMBL" id="CAD8099006.1"/>
    </source>
</evidence>
<dbReference type="PANTHER" id="PTHR11347">
    <property type="entry name" value="CYCLIC NUCLEOTIDE PHOSPHODIESTERASE"/>
    <property type="match status" value="1"/>
</dbReference>
<keyword evidence="1" id="KW-0378">Hydrolase</keyword>
<keyword evidence="5" id="KW-1185">Reference proteome</keyword>
<dbReference type="SMART" id="SM00471">
    <property type="entry name" value="HDc"/>
    <property type="match status" value="1"/>
</dbReference>
<evidence type="ECO:0000256" key="2">
    <source>
        <dbReference type="SAM" id="Phobius"/>
    </source>
</evidence>
<protein>
    <recommendedName>
        <fullName evidence="1">Phosphodiesterase</fullName>
        <ecNumber evidence="1">3.1.4.-</ecNumber>
    </recommendedName>
</protein>
<dbReference type="EMBL" id="CAJJDM010000111">
    <property type="protein sequence ID" value="CAD8099006.1"/>
    <property type="molecule type" value="Genomic_DNA"/>
</dbReference>
<comment type="similarity">
    <text evidence="1">Belongs to the cyclic nucleotide phosphodiesterase family.</text>
</comment>
<keyword evidence="2" id="KW-0472">Membrane</keyword>
<proteinExistence type="inferred from homology"/>
<keyword evidence="2" id="KW-0812">Transmembrane</keyword>
<dbReference type="InterPro" id="IPR003607">
    <property type="entry name" value="HD/PDEase_dom"/>
</dbReference>
<reference evidence="4" key="1">
    <citation type="submission" date="2021-01" db="EMBL/GenBank/DDBJ databases">
        <authorList>
            <consortium name="Genoscope - CEA"/>
            <person name="William W."/>
        </authorList>
    </citation>
    <scope>NUCLEOTIDE SEQUENCE</scope>
</reference>
<sequence>MPQNIYDLQLKQQDRLLAKFQELFSKPTHVNYMSKWEAILVALFFLLEGLLFNNLLIHITLVTIYVIKILKCQSNQSLQVFTIRWMIVCKILTSRSLWAFKQEITQENLRIDFLLICFQVIATVTKFRISNNKIIVITIILLFQVGLSIFHNQKIDNVILVCLIGVLINIILIYHRQQLHQLEHEQKLKEFDGEAMKLKRETEMSYKTIFIADQQQSRQEELLKKLRLLKYEKLLNKSEQIYYEEQVLQKQLSSPSRILTLRQLPEEDDKNSIEEIDETPSKKSPIRKIQRINSINDNSYYARTAGHSIKQDEIKENENFLTLDEIDDLLKIVSGRKEHLWLPQFLRSNKNINSDQQEQFSPEAKSFILNHFTECEFNFQLSSNQTHIQEQYHIPNMNDNIMKDCDKNFNFDFFELNDQNKFINYCSFIFQKYNLNQVLKIKDNSIQIEFCHRIEQFYMQNPYHNSLHAMDVTNSALFFLENGLNITQFEQCCLIISSLSHDVGHPGLNNGFLVASQSKQALIYNDQSVLESYHASLLFHVLKDDKTNIIKNLNDVDYKGFRKYCLNLILDTDLQKHFPLLNKFKNFLALGSDSQQDEQNKLLVLSIAIKCADVGHGAKQLNLHKIWSRRIIEEFFLQGDLEQQVGIVVTPMCDRSQSVTKSQEGFLKAIVWPLFDAFSEYLKNDNFKKTCLDQINVNITYWQQQQQEEEQQSEKQQKCSFFIDTNYIHLPQQNTNTMINLNW</sequence>
<keyword evidence="2" id="KW-1133">Transmembrane helix</keyword>
<feature type="transmembrane region" description="Helical" evidence="2">
    <location>
        <begin position="134"/>
        <end position="151"/>
    </location>
</feature>
<organism evidence="4 5">
    <name type="scientific">Paramecium primaurelia</name>
    <dbReference type="NCBI Taxonomy" id="5886"/>
    <lineage>
        <taxon>Eukaryota</taxon>
        <taxon>Sar</taxon>
        <taxon>Alveolata</taxon>
        <taxon>Ciliophora</taxon>
        <taxon>Intramacronucleata</taxon>
        <taxon>Oligohymenophorea</taxon>
        <taxon>Peniculida</taxon>
        <taxon>Parameciidae</taxon>
        <taxon>Paramecium</taxon>
    </lineage>
</organism>
<feature type="transmembrane region" description="Helical" evidence="2">
    <location>
        <begin position="157"/>
        <end position="174"/>
    </location>
</feature>
<gene>
    <name evidence="4" type="ORF">PPRIM_AZ9-3.1.T1080121</name>
</gene>
<dbReference type="GO" id="GO:0007165">
    <property type="term" value="P:signal transduction"/>
    <property type="evidence" value="ECO:0007669"/>
    <property type="project" value="InterPro"/>
</dbReference>
<evidence type="ECO:0000313" key="5">
    <source>
        <dbReference type="Proteomes" id="UP000688137"/>
    </source>
</evidence>
<dbReference type="InterPro" id="IPR023174">
    <property type="entry name" value="PDEase_CS"/>
</dbReference>
<feature type="domain" description="PDEase" evidence="3">
    <location>
        <begin position="373"/>
        <end position="709"/>
    </location>
</feature>
<dbReference type="EC" id="3.1.4.-" evidence="1"/>
<dbReference type="GO" id="GO:0004114">
    <property type="term" value="F:3',5'-cyclic-nucleotide phosphodiesterase activity"/>
    <property type="evidence" value="ECO:0007669"/>
    <property type="project" value="InterPro"/>
</dbReference>
<dbReference type="OMA" id="KIQRINS"/>